<dbReference type="GO" id="GO:0015074">
    <property type="term" value="P:DNA integration"/>
    <property type="evidence" value="ECO:0007669"/>
    <property type="project" value="InterPro"/>
</dbReference>
<protein>
    <submittedName>
        <fullName evidence="2">Site-specific integrase</fullName>
    </submittedName>
</protein>
<comment type="caution">
    <text evidence="2">The sequence shown here is derived from an EMBL/GenBank/DDBJ whole genome shotgun (WGS) entry which is preliminary data.</text>
</comment>
<dbReference type="InterPro" id="IPR011010">
    <property type="entry name" value="DNA_brk_join_enz"/>
</dbReference>
<evidence type="ECO:0000313" key="3">
    <source>
        <dbReference type="Proteomes" id="UP000230324"/>
    </source>
</evidence>
<evidence type="ECO:0000313" key="2">
    <source>
        <dbReference type="EMBL" id="PIV12666.1"/>
    </source>
</evidence>
<dbReference type="AlphaFoldDB" id="A0A2M7BYC6"/>
<dbReference type="Gene3D" id="1.10.443.10">
    <property type="entry name" value="Intergrase catalytic core"/>
    <property type="match status" value="1"/>
</dbReference>
<keyword evidence="1" id="KW-0233">DNA recombination</keyword>
<dbReference type="InterPro" id="IPR013762">
    <property type="entry name" value="Integrase-like_cat_sf"/>
</dbReference>
<sequence length="426" mass="49433">MFMKKKYGCLLQDENISRWFKNMCRGSEITANVYLRRLGSFCNEKKITPQELVKLDKRKIYDMFLDTVTDMEKTYAGSYTESVIKSVKSWLIFNDIKIDKKIIIRGAKDTPSLKDERVPTQPELRKIFLSGDLKARTICSLIAHSGVRLQVLGKDKGEDGLRLDDLPELKINNGEVNFEKIPTLVKVRASLSKTKKPYVTFLSAEGCEYLKEYLEMRMRKGEKLTGQSPIITPKTAKKSFITTINIGDAARNSIRKAGFPWRPYVLRSYFDTQLMLAESKGFVLRDYRQFFMGHVGDIERTYTLNKETLPPAVMKDLRDSYMKSQKYLQTIETSKDEDEIMKMFKRQMLLVAGFKADEITDEELELDDEEFQKIVRERLTKQMNGKNMSKQRAIETEDVEKYLSDGWIYVNTLPNSKIIMQSPLSF</sequence>
<dbReference type="Proteomes" id="UP000230324">
    <property type="component" value="Unassembled WGS sequence"/>
</dbReference>
<organism evidence="2 3">
    <name type="scientific">Candidatus Nealsonbacteria bacterium CG03_land_8_20_14_0_80_36_12</name>
    <dbReference type="NCBI Taxonomy" id="1974701"/>
    <lineage>
        <taxon>Bacteria</taxon>
        <taxon>Candidatus Nealsoniibacteriota</taxon>
    </lineage>
</organism>
<reference evidence="3" key="1">
    <citation type="submission" date="2017-09" db="EMBL/GenBank/DDBJ databases">
        <title>Depth-based differentiation of microbial function through sediment-hosted aquifers and enrichment of novel symbionts in the deep terrestrial subsurface.</title>
        <authorList>
            <person name="Probst A.J."/>
            <person name="Ladd B."/>
            <person name="Jarett J.K."/>
            <person name="Geller-Mcgrath D.E."/>
            <person name="Sieber C.M.K."/>
            <person name="Emerson J.B."/>
            <person name="Anantharaman K."/>
            <person name="Thomas B.C."/>
            <person name="Malmstrom R."/>
            <person name="Stieglmeier M."/>
            <person name="Klingl A."/>
            <person name="Woyke T."/>
            <person name="Ryan C.M."/>
            <person name="Banfield J.F."/>
        </authorList>
    </citation>
    <scope>NUCLEOTIDE SEQUENCE [LARGE SCALE GENOMIC DNA]</scope>
</reference>
<dbReference type="GO" id="GO:0006310">
    <property type="term" value="P:DNA recombination"/>
    <property type="evidence" value="ECO:0007669"/>
    <property type="project" value="UniProtKB-KW"/>
</dbReference>
<dbReference type="EMBL" id="PEUV01000029">
    <property type="protein sequence ID" value="PIV12666.1"/>
    <property type="molecule type" value="Genomic_DNA"/>
</dbReference>
<dbReference type="GO" id="GO:0003677">
    <property type="term" value="F:DNA binding"/>
    <property type="evidence" value="ECO:0007669"/>
    <property type="project" value="InterPro"/>
</dbReference>
<proteinExistence type="predicted"/>
<accession>A0A2M7BYC6</accession>
<name>A0A2M7BYC6_9BACT</name>
<gene>
    <name evidence="2" type="ORF">COS47_01395</name>
</gene>
<dbReference type="SUPFAM" id="SSF56349">
    <property type="entry name" value="DNA breaking-rejoining enzymes"/>
    <property type="match status" value="1"/>
</dbReference>
<evidence type="ECO:0000256" key="1">
    <source>
        <dbReference type="ARBA" id="ARBA00023172"/>
    </source>
</evidence>